<sequence length="821" mass="93742">MPDFSSTFFFCLSFYEVLLLSPTLDIETNLNLHENIKLSNEVVYYSDGPVGSRKTSSMYRFVAACPDARFTIGTSTNSMTEDIAAGFDALGVSCMPIHRNNKSGQGTAVRYREALKSGTRLVSVNYEVALKLQLDKLDRQLLADPNLFPGDDYSKIDLIVDEIMTVYKRFTLTGMMLSRTWVDTNFKIINTKNPAYYELQPNDAGMIQWRTGCLEEQQPLSKQQSAILDHAINPRFRVAIAVTEYEDLMKRKRLSLSFYVTVCPSVLRQYRTATIIGANFKKSMLYKMWKDEVNFQPHPYIAAKYHDFSHKHEAKVKFNHYYFCEPTFSKSRLEIIGNANANEKAALAVHKILFEKPEETPYIFAVNNAKEGEPKHPWITETGNGFAERISPNPRGMNAFKDRHASVYFAAVNFSNIDTAYLYAAHNITPSEAREAMTYENISQFHGRTAVREYDDTGDLYFFSPDRDSAYAMQAEFGGEEPIFIDLGFEEFRLEEKEKEKADYNANRNTKREDERWSNEDTKQYDGFTVGLWEKRGDSFPTFHENLAWHDILNVIHEQSKQKRSKMALPMIREGFFRDHNNHLRSGNIESTKMLQMDVDGSDVSPEDFSRFLADDLGLTHVIYNSISSTEACPRFHFLIPLDKPVNRSVNKRLFLTVAERIKQQYKDIRFDLEVGRDSINTAIYLACLPKKAGGEILIASEVAFLDVDAWLARRQITTAPEFATTLKPKTPTKRKRIDAPTIDHVGAMQIISEIALEHAKPGNYDSAFKTAGQALVYDHKMEREPAIQALASTLHLFPGKDRNSPQRLVNSLMSAQGYRG</sequence>
<keyword evidence="2" id="KW-1185">Reference proteome</keyword>
<dbReference type="RefSeq" id="WP_307228723.1">
    <property type="nucleotide sequence ID" value="NZ_JAUSVF010000001.1"/>
</dbReference>
<reference evidence="1 2" key="1">
    <citation type="submission" date="2023-07" db="EMBL/GenBank/DDBJ databases">
        <title>Genomic Encyclopedia of Type Strains, Phase IV (KMG-IV): sequencing the most valuable type-strain genomes for metagenomic binning, comparative biology and taxonomic classification.</title>
        <authorList>
            <person name="Goeker M."/>
        </authorList>
    </citation>
    <scope>NUCLEOTIDE SEQUENCE [LARGE SCALE GENOMIC DNA]</scope>
    <source>
        <strain evidence="1 2">DSM 1112</strain>
    </source>
</reference>
<evidence type="ECO:0000313" key="2">
    <source>
        <dbReference type="Proteomes" id="UP001230207"/>
    </source>
</evidence>
<proteinExistence type="predicted"/>
<organism evidence="1 2">
    <name type="scientific">Pararhizobium capsulatum DSM 1112</name>
    <dbReference type="NCBI Taxonomy" id="1121113"/>
    <lineage>
        <taxon>Bacteria</taxon>
        <taxon>Pseudomonadati</taxon>
        <taxon>Pseudomonadota</taxon>
        <taxon>Alphaproteobacteria</taxon>
        <taxon>Hyphomicrobiales</taxon>
        <taxon>Rhizobiaceae</taxon>
        <taxon>Rhizobium/Agrobacterium group</taxon>
        <taxon>Pararhizobium</taxon>
    </lineage>
</organism>
<protein>
    <submittedName>
        <fullName evidence="1">Uncharacterized protein</fullName>
    </submittedName>
</protein>
<comment type="caution">
    <text evidence="1">The sequence shown here is derived from an EMBL/GenBank/DDBJ whole genome shotgun (WGS) entry which is preliminary data.</text>
</comment>
<accession>A0ABU0BNV7</accession>
<name>A0ABU0BNV7_9HYPH</name>
<dbReference type="Proteomes" id="UP001230207">
    <property type="component" value="Unassembled WGS sequence"/>
</dbReference>
<gene>
    <name evidence="1" type="ORF">QO002_001790</name>
</gene>
<dbReference type="EMBL" id="JAUSVF010000001">
    <property type="protein sequence ID" value="MDQ0319652.1"/>
    <property type="molecule type" value="Genomic_DNA"/>
</dbReference>
<evidence type="ECO:0000313" key="1">
    <source>
        <dbReference type="EMBL" id="MDQ0319652.1"/>
    </source>
</evidence>